<evidence type="ECO:0000313" key="2">
    <source>
        <dbReference type="EMBL" id="KAJ5532708.1"/>
    </source>
</evidence>
<gene>
    <name evidence="2" type="ORF">N7494_009260</name>
</gene>
<comment type="caution">
    <text evidence="2">The sequence shown here is derived from an EMBL/GenBank/DDBJ whole genome shotgun (WGS) entry which is preliminary data.</text>
</comment>
<name>A0AAD6CSC0_9EURO</name>
<evidence type="ECO:0000256" key="1">
    <source>
        <dbReference type="SAM" id="SignalP"/>
    </source>
</evidence>
<protein>
    <recommendedName>
        <fullName evidence="4">GPI anchored protein</fullName>
    </recommendedName>
</protein>
<keyword evidence="3" id="KW-1185">Reference proteome</keyword>
<accession>A0AAD6CSC0</accession>
<feature type="signal peptide" evidence="1">
    <location>
        <begin position="1"/>
        <end position="20"/>
    </location>
</feature>
<dbReference type="AlphaFoldDB" id="A0AAD6CSC0"/>
<dbReference type="Proteomes" id="UP001220324">
    <property type="component" value="Unassembled WGS sequence"/>
</dbReference>
<sequence>MLPLFKEAGLILLFLSSTFADTPQNQPRLRSNGTLSLAQSGSTLNARGDIDLVERYYYYDCPTGYAECSTDTSKCCPTGNGCCTSGYCADPGDTCCTIGTCPSGWNCCGNYGYCSPVGGECCEGGYYCDVGYQCKIWDGDEVCCPDTGCVGSDGTGSLGNTVDVGSGATETATAFVSATSSASDTYTYESTTAAGYTYTYDSYEYDYYYTTYYWSYWFYFWTSYSPYTVQTVTSTETTTTTIWSVYATDSAEAHESFSYSASVYSYYPPYTATYLESSTDPVPIATGAAGTPTATAGNGLVIGDGAASTVTVRAWVPWAYATFGVLVGALAFGL</sequence>
<reference evidence="2 3" key="1">
    <citation type="journal article" date="2023" name="IMA Fungus">
        <title>Comparative genomic study of the Penicillium genus elucidates a diverse pangenome and 15 lateral gene transfer events.</title>
        <authorList>
            <person name="Petersen C."/>
            <person name="Sorensen T."/>
            <person name="Nielsen M.R."/>
            <person name="Sondergaard T.E."/>
            <person name="Sorensen J.L."/>
            <person name="Fitzpatrick D.A."/>
            <person name="Frisvad J.C."/>
            <person name="Nielsen K.L."/>
        </authorList>
    </citation>
    <scope>NUCLEOTIDE SEQUENCE [LARGE SCALE GENOMIC DNA]</scope>
    <source>
        <strain evidence="2 3">IBT 35679</strain>
    </source>
</reference>
<evidence type="ECO:0000313" key="3">
    <source>
        <dbReference type="Proteomes" id="UP001220324"/>
    </source>
</evidence>
<feature type="chain" id="PRO_5041935868" description="GPI anchored protein" evidence="1">
    <location>
        <begin position="21"/>
        <end position="334"/>
    </location>
</feature>
<evidence type="ECO:0008006" key="4">
    <source>
        <dbReference type="Google" id="ProtNLM"/>
    </source>
</evidence>
<dbReference type="EMBL" id="JAQIZZ010000007">
    <property type="protein sequence ID" value="KAJ5532708.1"/>
    <property type="molecule type" value="Genomic_DNA"/>
</dbReference>
<proteinExistence type="predicted"/>
<keyword evidence="1" id="KW-0732">Signal</keyword>
<organism evidence="2 3">
    <name type="scientific">Penicillium frequentans</name>
    <dbReference type="NCBI Taxonomy" id="3151616"/>
    <lineage>
        <taxon>Eukaryota</taxon>
        <taxon>Fungi</taxon>
        <taxon>Dikarya</taxon>
        <taxon>Ascomycota</taxon>
        <taxon>Pezizomycotina</taxon>
        <taxon>Eurotiomycetes</taxon>
        <taxon>Eurotiomycetidae</taxon>
        <taxon>Eurotiales</taxon>
        <taxon>Aspergillaceae</taxon>
        <taxon>Penicillium</taxon>
    </lineage>
</organism>